<keyword evidence="2" id="KW-0645">Protease</keyword>
<evidence type="ECO:0000256" key="6">
    <source>
        <dbReference type="ARBA" id="ARBA00023049"/>
    </source>
</evidence>
<dbReference type="InterPro" id="IPR001405">
    <property type="entry name" value="UPF0758"/>
</dbReference>
<keyword evidence="3" id="KW-0479">Metal-binding</keyword>
<dbReference type="Gene3D" id="3.40.140.10">
    <property type="entry name" value="Cytidine Deaminase, domain 2"/>
    <property type="match status" value="1"/>
</dbReference>
<dbReference type="PANTHER" id="PTHR30471:SF3">
    <property type="entry name" value="UPF0758 PROTEIN YEES-RELATED"/>
    <property type="match status" value="1"/>
</dbReference>
<evidence type="ECO:0000256" key="1">
    <source>
        <dbReference type="ARBA" id="ARBA00010243"/>
    </source>
</evidence>
<evidence type="ECO:0000256" key="5">
    <source>
        <dbReference type="ARBA" id="ARBA00022833"/>
    </source>
</evidence>
<sequence length="232" mass="25720">MHQISFVGPDKISRVEETRIAFSLRPVQRVLKNPEFCSLTELIAALFEKQGELRPQVKASKILEKGNIFTMPYEELIFGVGLSAPESARLIAALELSKRRKTTDIGSKKLTSPVAVYELLREEMAFLEQEKFCALYLNSKHKLIKTKTISVGTLNTAVISPREVYQQALRSNAAAVVAVHNHPSGDPTPSREDKDVTKRLAEAGKILNVSFLDHIIIGSSGFCSLKEEGVIE</sequence>
<dbReference type="InterPro" id="IPR020891">
    <property type="entry name" value="UPF0758_CS"/>
</dbReference>
<dbReference type="GO" id="GO:0008237">
    <property type="term" value="F:metallopeptidase activity"/>
    <property type="evidence" value="ECO:0007669"/>
    <property type="project" value="UniProtKB-KW"/>
</dbReference>
<gene>
    <name evidence="9" type="ORF">H0A61_02877</name>
</gene>
<dbReference type="AlphaFoldDB" id="A0A8A0RSJ2"/>
<evidence type="ECO:0000313" key="9">
    <source>
        <dbReference type="EMBL" id="QSQ10469.1"/>
    </source>
</evidence>
<keyword evidence="5" id="KW-0862">Zinc</keyword>
<dbReference type="KEGG" id="kme:H0A61_02877"/>
<dbReference type="NCBIfam" id="TIGR00608">
    <property type="entry name" value="radc"/>
    <property type="match status" value="1"/>
</dbReference>
<accession>A0A8A0RSJ2</accession>
<evidence type="ECO:0000259" key="8">
    <source>
        <dbReference type="PROSITE" id="PS50249"/>
    </source>
</evidence>
<proteinExistence type="inferred from homology"/>
<dbReference type="Proteomes" id="UP000662904">
    <property type="component" value="Chromosome"/>
</dbReference>
<evidence type="ECO:0000256" key="3">
    <source>
        <dbReference type="ARBA" id="ARBA00022723"/>
    </source>
</evidence>
<dbReference type="InterPro" id="IPR037518">
    <property type="entry name" value="MPN"/>
</dbReference>
<dbReference type="CDD" id="cd08071">
    <property type="entry name" value="MPN_DUF2466"/>
    <property type="match status" value="1"/>
</dbReference>
<dbReference type="EMBL" id="CP059066">
    <property type="protein sequence ID" value="QSQ10469.1"/>
    <property type="molecule type" value="Genomic_DNA"/>
</dbReference>
<reference evidence="9" key="1">
    <citation type="submission" date="2020-07" db="EMBL/GenBank/DDBJ databases">
        <title>Koleobacter methoxysyntrophicus gen. nov., sp. nov., a novel anaerobic bacterium isolated from deep subsurface oil field and proposal of Koleobacterales ord. nov. in the phylum Firmicutes.</title>
        <authorList>
            <person name="Sakamoto S."/>
            <person name="Tamaki H."/>
        </authorList>
    </citation>
    <scope>NUCLEOTIDE SEQUENCE</scope>
    <source>
        <strain evidence="9">NRmbB1</strain>
    </source>
</reference>
<dbReference type="GO" id="GO:0006508">
    <property type="term" value="P:proteolysis"/>
    <property type="evidence" value="ECO:0007669"/>
    <property type="project" value="UniProtKB-KW"/>
</dbReference>
<feature type="domain" description="MPN" evidence="8">
    <location>
        <begin position="109"/>
        <end position="231"/>
    </location>
</feature>
<keyword evidence="6" id="KW-0482">Metalloprotease</keyword>
<keyword evidence="10" id="KW-1185">Reference proteome</keyword>
<dbReference type="InterPro" id="IPR025657">
    <property type="entry name" value="RadC_JAB"/>
</dbReference>
<protein>
    <recommendedName>
        <fullName evidence="8">MPN domain-containing protein</fullName>
    </recommendedName>
</protein>
<dbReference type="PANTHER" id="PTHR30471">
    <property type="entry name" value="DNA REPAIR PROTEIN RADC"/>
    <property type="match status" value="1"/>
</dbReference>
<evidence type="ECO:0000256" key="4">
    <source>
        <dbReference type="ARBA" id="ARBA00022801"/>
    </source>
</evidence>
<evidence type="ECO:0000256" key="7">
    <source>
        <dbReference type="RuleBase" id="RU003797"/>
    </source>
</evidence>
<evidence type="ECO:0000313" key="10">
    <source>
        <dbReference type="Proteomes" id="UP000662904"/>
    </source>
</evidence>
<dbReference type="Pfam" id="PF04002">
    <property type="entry name" value="RadC"/>
    <property type="match status" value="1"/>
</dbReference>
<keyword evidence="4" id="KW-0378">Hydrolase</keyword>
<organism evidence="9 10">
    <name type="scientific">Koleobacter methoxysyntrophicus</name>
    <dbReference type="NCBI Taxonomy" id="2751313"/>
    <lineage>
        <taxon>Bacteria</taxon>
        <taxon>Bacillati</taxon>
        <taxon>Bacillota</taxon>
        <taxon>Clostridia</taxon>
        <taxon>Koleobacterales</taxon>
        <taxon>Koleobacteraceae</taxon>
        <taxon>Koleobacter</taxon>
    </lineage>
</organism>
<dbReference type="RefSeq" id="WP_206707776.1">
    <property type="nucleotide sequence ID" value="NZ_CP059066.1"/>
</dbReference>
<comment type="similarity">
    <text evidence="1 7">Belongs to the UPF0758 family.</text>
</comment>
<dbReference type="GO" id="GO:0046872">
    <property type="term" value="F:metal ion binding"/>
    <property type="evidence" value="ECO:0007669"/>
    <property type="project" value="UniProtKB-KW"/>
</dbReference>
<dbReference type="PROSITE" id="PS50249">
    <property type="entry name" value="MPN"/>
    <property type="match status" value="1"/>
</dbReference>
<name>A0A8A0RSJ2_9FIRM</name>
<dbReference type="SUPFAM" id="SSF102712">
    <property type="entry name" value="JAB1/MPN domain"/>
    <property type="match status" value="1"/>
</dbReference>
<evidence type="ECO:0000256" key="2">
    <source>
        <dbReference type="ARBA" id="ARBA00022670"/>
    </source>
</evidence>
<dbReference type="PROSITE" id="PS01302">
    <property type="entry name" value="UPF0758"/>
    <property type="match status" value="1"/>
</dbReference>